<dbReference type="InterPro" id="IPR050194">
    <property type="entry name" value="Glycosyltransferase_grp1"/>
</dbReference>
<feature type="domain" description="Glycosyl transferase family 1" evidence="1">
    <location>
        <begin position="209"/>
        <end position="369"/>
    </location>
</feature>
<evidence type="ECO:0000259" key="2">
    <source>
        <dbReference type="Pfam" id="PF13439"/>
    </source>
</evidence>
<evidence type="ECO:0000313" key="4">
    <source>
        <dbReference type="Proteomes" id="UP000830552"/>
    </source>
</evidence>
<sequence length="389" mass="45104">MKILFICDYYDDSQLYQEPMLSKYYRHLGHKVYIITSHHKDVFNYVSEKNVKVNFKETVLGRYGEIIYRLPYTINVLNKIKKFSNIFSILDEVAPDMVFLHDISFNLHEVIKYKRKNKSIKIIMDYHADYSNSGKNWVSINILHRIIRKRYLHFYLKHIDKIFPIVPHGAKFLNEIYSIENNRMEILPLGVDTLAVEEIKSNIKDYKKQILSKYNINENALLLVSGGKLDELKKTDLLIQAMGNLPSNVHLLLFGKPTTEKYKLYLEKLSEGLNVHFIGWITAEETLKLYLISDIAVFPASQSVLWQQAIGAGLPLLVGDSGGQSAEYMNKNNNIIVVDKENLNVNTFSNILTELIRDERKRKNMSEGAVLTTKTYLDYKIIAEKTLIV</sequence>
<evidence type="ECO:0000313" key="3">
    <source>
        <dbReference type="EMBL" id="UPQ75434.1"/>
    </source>
</evidence>
<dbReference type="InterPro" id="IPR001296">
    <property type="entry name" value="Glyco_trans_1"/>
</dbReference>
<dbReference type="PANTHER" id="PTHR45947:SF3">
    <property type="entry name" value="SULFOQUINOVOSYL TRANSFERASE SQD2"/>
    <property type="match status" value="1"/>
</dbReference>
<accession>A0ABY4K4G6</accession>
<dbReference type="PANTHER" id="PTHR45947">
    <property type="entry name" value="SULFOQUINOVOSYL TRANSFERASE SQD2"/>
    <property type="match status" value="1"/>
</dbReference>
<dbReference type="SUPFAM" id="SSF53756">
    <property type="entry name" value="UDP-Glycosyltransferase/glycogen phosphorylase"/>
    <property type="match status" value="1"/>
</dbReference>
<organism evidence="3 4">
    <name type="scientific">Chryseobacterium nepalense</name>
    <dbReference type="NCBI Taxonomy" id="1854498"/>
    <lineage>
        <taxon>Bacteria</taxon>
        <taxon>Pseudomonadati</taxon>
        <taxon>Bacteroidota</taxon>
        <taxon>Flavobacteriia</taxon>
        <taxon>Flavobacteriales</taxon>
        <taxon>Weeksellaceae</taxon>
        <taxon>Chryseobacterium group</taxon>
        <taxon>Chryseobacterium</taxon>
    </lineage>
</organism>
<reference evidence="3" key="1">
    <citation type="submission" date="2022-04" db="EMBL/GenBank/DDBJ databases">
        <title>Evolutionary, genomic, and biogeographic characterization of Chryseobacterium nepalense represented by a plastic-degrading bacterium AC3.</title>
        <authorList>
            <person name="Yin Z."/>
            <person name="Liu X."/>
            <person name="Wang D."/>
            <person name="Xie Z."/>
        </authorList>
    </citation>
    <scope>NUCLEOTIDE SEQUENCE</scope>
    <source>
        <strain evidence="3">AC3</strain>
    </source>
</reference>
<gene>
    <name evidence="3" type="ORF">M0D58_15465</name>
</gene>
<name>A0ABY4K4G6_9FLAO</name>
<dbReference type="Proteomes" id="UP000830552">
    <property type="component" value="Chromosome"/>
</dbReference>
<dbReference type="InterPro" id="IPR028098">
    <property type="entry name" value="Glyco_trans_4-like_N"/>
</dbReference>
<keyword evidence="4" id="KW-1185">Reference proteome</keyword>
<dbReference type="Pfam" id="PF13439">
    <property type="entry name" value="Glyco_transf_4"/>
    <property type="match status" value="1"/>
</dbReference>
<dbReference type="EMBL" id="CP096203">
    <property type="protein sequence ID" value="UPQ75434.1"/>
    <property type="molecule type" value="Genomic_DNA"/>
</dbReference>
<evidence type="ECO:0000259" key="1">
    <source>
        <dbReference type="Pfam" id="PF00534"/>
    </source>
</evidence>
<dbReference type="RefSeq" id="WP_248391333.1">
    <property type="nucleotide sequence ID" value="NZ_CP096203.1"/>
</dbReference>
<dbReference type="Gene3D" id="3.40.50.2000">
    <property type="entry name" value="Glycogen Phosphorylase B"/>
    <property type="match status" value="2"/>
</dbReference>
<dbReference type="CDD" id="cd03801">
    <property type="entry name" value="GT4_PimA-like"/>
    <property type="match status" value="1"/>
</dbReference>
<feature type="domain" description="Glycosyltransferase subfamily 4-like N-terminal" evidence="2">
    <location>
        <begin position="21"/>
        <end position="193"/>
    </location>
</feature>
<dbReference type="Pfam" id="PF00534">
    <property type="entry name" value="Glycos_transf_1"/>
    <property type="match status" value="1"/>
</dbReference>
<protein>
    <submittedName>
        <fullName evidence="3">Glycosyltransferase family 4 protein</fullName>
    </submittedName>
</protein>
<proteinExistence type="predicted"/>